<accession>A0A1F6TGU2</accession>
<evidence type="ECO:0000313" key="3">
    <source>
        <dbReference type="Proteomes" id="UP000179344"/>
    </source>
</evidence>
<protein>
    <recommendedName>
        <fullName evidence="4">Molecular chaperone</fullName>
    </recommendedName>
</protein>
<organism evidence="2 3">
    <name type="scientific">Candidatus Muproteobacteria bacterium RBG_16_65_31</name>
    <dbReference type="NCBI Taxonomy" id="1817759"/>
    <lineage>
        <taxon>Bacteria</taxon>
        <taxon>Pseudomonadati</taxon>
        <taxon>Pseudomonadota</taxon>
        <taxon>Candidatus Muproteobacteria</taxon>
    </lineage>
</organism>
<comment type="caution">
    <text evidence="2">The sequence shown here is derived from an EMBL/GenBank/DDBJ whole genome shotgun (WGS) entry which is preliminary data.</text>
</comment>
<feature type="region of interest" description="Disordered" evidence="1">
    <location>
        <begin position="359"/>
        <end position="402"/>
    </location>
</feature>
<dbReference type="EMBL" id="MFST01000053">
    <property type="protein sequence ID" value="OGI44324.1"/>
    <property type="molecule type" value="Genomic_DNA"/>
</dbReference>
<gene>
    <name evidence="2" type="ORF">A2V92_05500</name>
</gene>
<proteinExistence type="predicted"/>
<dbReference type="Proteomes" id="UP000179344">
    <property type="component" value="Unassembled WGS sequence"/>
</dbReference>
<sequence length="559" mass="61408">MVIPGLTIPAKGVSAWFVETDAAGARKWLASLPLADSAAAAREIYQALYTLNRQDLEAHKRFELMELYRGPVAAVSDSLTGQLTGAAFPLTPDKLRLAEFVRQLPMEMAHGYKCCLQDLPRVLLGRGRRRVRLGAMERTLRYLGEALLRSYQVYLPAPAGVWKEIHALYRHAERGSGHLVSVGRGDGDARGGTTIQERYLQILLLGLSNPYQLPQGEAAQISRFLEHRAAGARLLQDLKISNPVGYFLVNLAADSPPVPFPRDGRIQPQPHLRALNVVELLQVLHSLIHRLQQGESARALDLGFECLESAAPDLLRRMIRSWGVTVRRAHTRLKRSGYLMLCAGVNAVHFFSGAQKPFSAAGHGEPDRPMAVPETPGPDRHRDDGGATTGSSPASVTDDDPRRQELYRIDRWQVRDVGPSGMLLAQSGASGTHVRVGDLLGFQRMTEPGRWSAGVARWLKSLTGGGLEMGVELLASSVRPVAVKPLAPRAAGDTRFVQALLLPAVEAAQRPPTLVVTRGLYQPGTDYQLLEDGLPPRRVRAQRLLERTHAFEQFVFADI</sequence>
<evidence type="ECO:0000313" key="2">
    <source>
        <dbReference type="EMBL" id="OGI44324.1"/>
    </source>
</evidence>
<dbReference type="AlphaFoldDB" id="A0A1F6TGU2"/>
<evidence type="ECO:0008006" key="4">
    <source>
        <dbReference type="Google" id="ProtNLM"/>
    </source>
</evidence>
<name>A0A1F6TGU2_9PROT</name>
<evidence type="ECO:0000256" key="1">
    <source>
        <dbReference type="SAM" id="MobiDB-lite"/>
    </source>
</evidence>
<reference evidence="2 3" key="1">
    <citation type="journal article" date="2016" name="Nat. Commun.">
        <title>Thousands of microbial genomes shed light on interconnected biogeochemical processes in an aquifer system.</title>
        <authorList>
            <person name="Anantharaman K."/>
            <person name="Brown C.T."/>
            <person name="Hug L.A."/>
            <person name="Sharon I."/>
            <person name="Castelle C.J."/>
            <person name="Probst A.J."/>
            <person name="Thomas B.C."/>
            <person name="Singh A."/>
            <person name="Wilkins M.J."/>
            <person name="Karaoz U."/>
            <person name="Brodie E.L."/>
            <person name="Williams K.H."/>
            <person name="Hubbard S.S."/>
            <person name="Banfield J.F."/>
        </authorList>
    </citation>
    <scope>NUCLEOTIDE SEQUENCE [LARGE SCALE GENOMIC DNA]</scope>
</reference>